<dbReference type="Pfam" id="PF05938">
    <property type="entry name" value="Self-incomp_S1"/>
    <property type="match status" value="1"/>
</dbReference>
<keyword evidence="7" id="KW-1133">Transmembrane helix</keyword>
<keyword evidence="3 6" id="KW-0713">Self-incompatibility</keyword>
<dbReference type="PANTHER" id="PTHR31232:SF43">
    <property type="entry name" value="S-PROTEIN HOMOLOG 29-RELATED"/>
    <property type="match status" value="1"/>
</dbReference>
<dbReference type="InterPro" id="IPR010264">
    <property type="entry name" value="Self-incomp_S1"/>
</dbReference>
<dbReference type="OrthoDB" id="1435576at2759"/>
<dbReference type="GO" id="GO:0005576">
    <property type="term" value="C:extracellular region"/>
    <property type="evidence" value="ECO:0007669"/>
    <property type="project" value="UniProtKB-SubCell"/>
</dbReference>
<proteinExistence type="inferred from homology"/>
<evidence type="ECO:0000256" key="3">
    <source>
        <dbReference type="ARBA" id="ARBA00022471"/>
    </source>
</evidence>
<evidence type="ECO:0000256" key="6">
    <source>
        <dbReference type="RuleBase" id="RU367044"/>
    </source>
</evidence>
<keyword evidence="7" id="KW-0472">Membrane</keyword>
<dbReference type="GO" id="GO:0060320">
    <property type="term" value="P:rejection of self pollen"/>
    <property type="evidence" value="ECO:0007669"/>
    <property type="project" value="UniProtKB-KW"/>
</dbReference>
<evidence type="ECO:0000256" key="1">
    <source>
        <dbReference type="ARBA" id="ARBA00004613"/>
    </source>
</evidence>
<protein>
    <recommendedName>
        <fullName evidence="6">S-protein homolog</fullName>
    </recommendedName>
</protein>
<reference evidence="8 9" key="1">
    <citation type="submission" date="2019-01" db="EMBL/GenBank/DDBJ databases">
        <title>Sequencing of cultivated peanut Arachis hypogaea provides insights into genome evolution and oil improvement.</title>
        <authorList>
            <person name="Chen X."/>
        </authorList>
    </citation>
    <scope>NUCLEOTIDE SEQUENCE [LARGE SCALE GENOMIC DNA]</scope>
    <source>
        <strain evidence="9">cv. Fuhuasheng</strain>
        <tissue evidence="8">Leaves</tissue>
    </source>
</reference>
<sequence length="145" mass="16379">MTISSKSLSKVVIMLILVSFNLNVSMIDGEVDFPQRYTVHVTMQNKLPDMQQLGIHCKDRTHDLGFKVVPAGQSWTFYFSPGIINTALFFCSFNWYEGGGVHRFDIYDADRDGGVCDQCTWDIHNDGLCRVTGTGAPRCFHYKGE</sequence>
<keyword evidence="7" id="KW-0812">Transmembrane</keyword>
<name>A0A444YYW2_ARAHY</name>
<evidence type="ECO:0000313" key="9">
    <source>
        <dbReference type="Proteomes" id="UP000289738"/>
    </source>
</evidence>
<dbReference type="EMBL" id="SDMP01000015">
    <property type="protein sequence ID" value="RYR07129.1"/>
    <property type="molecule type" value="Genomic_DNA"/>
</dbReference>
<comment type="subcellular location">
    <subcellularLocation>
        <location evidence="1 6">Secreted</location>
    </subcellularLocation>
</comment>
<dbReference type="Proteomes" id="UP000289738">
    <property type="component" value="Chromosome B05"/>
</dbReference>
<evidence type="ECO:0000256" key="4">
    <source>
        <dbReference type="ARBA" id="ARBA00022525"/>
    </source>
</evidence>
<comment type="caution">
    <text evidence="8">The sequence shown here is derived from an EMBL/GenBank/DDBJ whole genome shotgun (WGS) entry which is preliminary data.</text>
</comment>
<evidence type="ECO:0000256" key="2">
    <source>
        <dbReference type="ARBA" id="ARBA00005581"/>
    </source>
</evidence>
<comment type="similarity">
    <text evidence="2 6">Belongs to the plant self-incompatibility (S1) protein family.</text>
</comment>
<organism evidence="8 9">
    <name type="scientific">Arachis hypogaea</name>
    <name type="common">Peanut</name>
    <dbReference type="NCBI Taxonomy" id="3818"/>
    <lineage>
        <taxon>Eukaryota</taxon>
        <taxon>Viridiplantae</taxon>
        <taxon>Streptophyta</taxon>
        <taxon>Embryophyta</taxon>
        <taxon>Tracheophyta</taxon>
        <taxon>Spermatophyta</taxon>
        <taxon>Magnoliopsida</taxon>
        <taxon>eudicotyledons</taxon>
        <taxon>Gunneridae</taxon>
        <taxon>Pentapetalae</taxon>
        <taxon>rosids</taxon>
        <taxon>fabids</taxon>
        <taxon>Fabales</taxon>
        <taxon>Fabaceae</taxon>
        <taxon>Papilionoideae</taxon>
        <taxon>50 kb inversion clade</taxon>
        <taxon>dalbergioids sensu lato</taxon>
        <taxon>Dalbergieae</taxon>
        <taxon>Pterocarpus clade</taxon>
        <taxon>Arachis</taxon>
    </lineage>
</organism>
<gene>
    <name evidence="8" type="ORF">Ahy_B05g074451</name>
</gene>
<feature type="transmembrane region" description="Helical" evidence="7">
    <location>
        <begin position="7"/>
        <end position="27"/>
    </location>
</feature>
<keyword evidence="9" id="KW-1185">Reference proteome</keyword>
<keyword evidence="5" id="KW-0732">Signal</keyword>
<accession>A0A444YYW2</accession>
<dbReference type="AlphaFoldDB" id="A0A444YYW2"/>
<keyword evidence="4 6" id="KW-0964">Secreted</keyword>
<evidence type="ECO:0000256" key="7">
    <source>
        <dbReference type="SAM" id="Phobius"/>
    </source>
</evidence>
<evidence type="ECO:0000313" key="8">
    <source>
        <dbReference type="EMBL" id="RYR07129.1"/>
    </source>
</evidence>
<dbReference type="PANTHER" id="PTHR31232">
    <property type="match status" value="1"/>
</dbReference>
<evidence type="ECO:0000256" key="5">
    <source>
        <dbReference type="ARBA" id="ARBA00022729"/>
    </source>
</evidence>
<feature type="transmembrane region" description="Helical" evidence="7">
    <location>
        <begin position="75"/>
        <end position="96"/>
    </location>
</feature>